<sequence>MAVQGKTLSDLRKRLGWTQQRLADVSGYSDRLIRKAEAGGTLHADTIEVLALSLSTAERPVFPEDLVVSMESLVREVSQAYSQSEGQLVSKIHQYFADDIELRAAGDPRQIPFAGTWKTIDGVDAFWNFFFRVLNRPDKRIYAPMLIANDTTCVSFGREVVETAEGGLKTESFVSIKYEFRQGKIVSIDDFFDTAATAKILREVQAQSAARSIEPLDN</sequence>
<reference evidence="2 3" key="1">
    <citation type="submission" date="2018-02" db="EMBL/GenBank/DDBJ databases">
        <title>Comparative genomes isolates from brazilian mangrove.</title>
        <authorList>
            <person name="Araujo J.E."/>
            <person name="Taketani R.G."/>
            <person name="Silva M.C.P."/>
            <person name="Loureco M.V."/>
            <person name="Andreote F.D."/>
        </authorList>
    </citation>
    <scope>NUCLEOTIDE SEQUENCE [LARGE SCALE GENOMIC DNA]</scope>
    <source>
        <strain evidence="2 3">NAP PRIS-MGV</strain>
    </source>
</reference>
<evidence type="ECO:0000313" key="2">
    <source>
        <dbReference type="EMBL" id="PQO33924.1"/>
    </source>
</evidence>
<dbReference type="InterPro" id="IPR010982">
    <property type="entry name" value="Lambda_DNA-bd_dom_sf"/>
</dbReference>
<dbReference type="InterPro" id="IPR001387">
    <property type="entry name" value="Cro/C1-type_HTH"/>
</dbReference>
<dbReference type="Gene3D" id="3.10.450.50">
    <property type="match status" value="1"/>
</dbReference>
<gene>
    <name evidence="2" type="ORF">C5Y98_17035</name>
</gene>
<feature type="domain" description="HTH cro/C1-type" evidence="1">
    <location>
        <begin position="8"/>
        <end position="59"/>
    </location>
</feature>
<evidence type="ECO:0000259" key="1">
    <source>
        <dbReference type="PROSITE" id="PS50943"/>
    </source>
</evidence>
<dbReference type="CDD" id="cd00093">
    <property type="entry name" value="HTH_XRE"/>
    <property type="match status" value="1"/>
</dbReference>
<protein>
    <recommendedName>
        <fullName evidence="1">HTH cro/C1-type domain-containing protein</fullName>
    </recommendedName>
</protein>
<dbReference type="EMBL" id="PUIB01000017">
    <property type="protein sequence ID" value="PQO33924.1"/>
    <property type="molecule type" value="Genomic_DNA"/>
</dbReference>
<dbReference type="SUPFAM" id="SSF54427">
    <property type="entry name" value="NTF2-like"/>
    <property type="match status" value="1"/>
</dbReference>
<dbReference type="Gene3D" id="1.10.260.40">
    <property type="entry name" value="lambda repressor-like DNA-binding domains"/>
    <property type="match status" value="1"/>
</dbReference>
<dbReference type="GO" id="GO:0003677">
    <property type="term" value="F:DNA binding"/>
    <property type="evidence" value="ECO:0007669"/>
    <property type="project" value="InterPro"/>
</dbReference>
<dbReference type="SUPFAM" id="SSF47413">
    <property type="entry name" value="lambda repressor-like DNA-binding domains"/>
    <property type="match status" value="1"/>
</dbReference>
<organism evidence="2 3">
    <name type="scientific">Blastopirellula marina</name>
    <dbReference type="NCBI Taxonomy" id="124"/>
    <lineage>
        <taxon>Bacteria</taxon>
        <taxon>Pseudomonadati</taxon>
        <taxon>Planctomycetota</taxon>
        <taxon>Planctomycetia</taxon>
        <taxon>Pirellulales</taxon>
        <taxon>Pirellulaceae</taxon>
        <taxon>Blastopirellula</taxon>
    </lineage>
</organism>
<dbReference type="InterPro" id="IPR032710">
    <property type="entry name" value="NTF2-like_dom_sf"/>
</dbReference>
<dbReference type="AlphaFoldDB" id="A0A2S8FPZ9"/>
<comment type="caution">
    <text evidence="2">The sequence shown here is derived from an EMBL/GenBank/DDBJ whole genome shotgun (WGS) entry which is preliminary data.</text>
</comment>
<evidence type="ECO:0000313" key="3">
    <source>
        <dbReference type="Proteomes" id="UP000239388"/>
    </source>
</evidence>
<dbReference type="Pfam" id="PF01381">
    <property type="entry name" value="HTH_3"/>
    <property type="match status" value="1"/>
</dbReference>
<accession>A0A2S8FPZ9</accession>
<name>A0A2S8FPZ9_9BACT</name>
<dbReference type="PROSITE" id="PS50943">
    <property type="entry name" value="HTH_CROC1"/>
    <property type="match status" value="1"/>
</dbReference>
<dbReference type="Proteomes" id="UP000239388">
    <property type="component" value="Unassembled WGS sequence"/>
</dbReference>
<proteinExistence type="predicted"/>